<keyword evidence="4" id="KW-0372">Hormone</keyword>
<evidence type="ECO:0000256" key="8">
    <source>
        <dbReference type="SAM" id="SignalP"/>
    </source>
</evidence>
<comment type="function">
    <text evidence="7">Cell signaling peptide that may regulate plant stress, growth, and development. Mediates a rapid alkalinization of extracellular space by mediating a transient increase in the cytoplasmic Ca(2+) concentration leading to a calcium-dependent signaling events through a cell surface receptor and a concomitant activation of some intracellular mitogen-activated protein kinases.</text>
</comment>
<gene>
    <name evidence="9" type="ORF">COLO4_11839</name>
</gene>
<comment type="caution">
    <text evidence="9">The sequence shown here is derived from an EMBL/GenBank/DDBJ whole genome shotgun (WGS) entry which is preliminary data.</text>
</comment>
<feature type="signal peptide" evidence="8">
    <location>
        <begin position="1"/>
        <end position="27"/>
    </location>
</feature>
<evidence type="ECO:0000256" key="1">
    <source>
        <dbReference type="ARBA" id="ARBA00004613"/>
    </source>
</evidence>
<feature type="chain" id="PRO_5013272227" evidence="8">
    <location>
        <begin position="28"/>
        <end position="95"/>
    </location>
</feature>
<keyword evidence="5 8" id="KW-0732">Signal</keyword>
<dbReference type="InterPro" id="IPR008801">
    <property type="entry name" value="RALF"/>
</dbReference>
<evidence type="ECO:0000256" key="5">
    <source>
        <dbReference type="ARBA" id="ARBA00022729"/>
    </source>
</evidence>
<proteinExistence type="inferred from homology"/>
<organism evidence="9 10">
    <name type="scientific">Corchorus olitorius</name>
    <dbReference type="NCBI Taxonomy" id="93759"/>
    <lineage>
        <taxon>Eukaryota</taxon>
        <taxon>Viridiplantae</taxon>
        <taxon>Streptophyta</taxon>
        <taxon>Embryophyta</taxon>
        <taxon>Tracheophyta</taxon>
        <taxon>Spermatophyta</taxon>
        <taxon>Magnoliopsida</taxon>
        <taxon>eudicotyledons</taxon>
        <taxon>Gunneridae</taxon>
        <taxon>Pentapetalae</taxon>
        <taxon>rosids</taxon>
        <taxon>malvids</taxon>
        <taxon>Malvales</taxon>
        <taxon>Malvaceae</taxon>
        <taxon>Grewioideae</taxon>
        <taxon>Apeibeae</taxon>
        <taxon>Corchorus</taxon>
    </lineage>
</organism>
<dbReference type="Proteomes" id="UP000187203">
    <property type="component" value="Unassembled WGS sequence"/>
</dbReference>
<keyword evidence="10" id="KW-1185">Reference proteome</keyword>
<reference evidence="10" key="1">
    <citation type="submission" date="2013-09" db="EMBL/GenBank/DDBJ databases">
        <title>Corchorus olitorius genome sequencing.</title>
        <authorList>
            <person name="Alam M."/>
            <person name="Haque M.S."/>
            <person name="Islam M.S."/>
            <person name="Emdad E.M."/>
            <person name="Islam M.M."/>
            <person name="Ahmed B."/>
            <person name="Halim A."/>
            <person name="Hossen Q.M.M."/>
            <person name="Hossain M.Z."/>
            <person name="Ahmed R."/>
            <person name="Khan M.M."/>
            <person name="Islam R."/>
            <person name="Rashid M.M."/>
            <person name="Khan S.A."/>
            <person name="Rahman M.S."/>
            <person name="Alam M."/>
            <person name="Yahiya A.S."/>
            <person name="Khan M.S."/>
            <person name="Azam M.S."/>
            <person name="Haque T."/>
            <person name="Lashkar M.Z.H."/>
            <person name="Akhand A.I."/>
            <person name="Morshed G."/>
            <person name="Roy S."/>
            <person name="Uddin K.S."/>
            <person name="Rabeya T."/>
            <person name="Hossain A.S."/>
            <person name="Chowdhury A."/>
            <person name="Snigdha A.R."/>
            <person name="Mortoza M.S."/>
            <person name="Matin S.A."/>
            <person name="Hoque S.M.E."/>
            <person name="Islam M.K."/>
            <person name="Roy D.K."/>
            <person name="Haider R."/>
            <person name="Moosa M.M."/>
            <person name="Elias S.M."/>
            <person name="Hasan A.M."/>
            <person name="Jahan S."/>
            <person name="Shafiuddin M."/>
            <person name="Mahmood N."/>
            <person name="Shommy N.S."/>
        </authorList>
    </citation>
    <scope>NUCLEOTIDE SEQUENCE [LARGE SCALE GENOMIC DNA]</scope>
    <source>
        <strain evidence="10">cv. O-4</strain>
    </source>
</reference>
<dbReference type="GO" id="GO:0005179">
    <property type="term" value="F:hormone activity"/>
    <property type="evidence" value="ECO:0007669"/>
    <property type="project" value="UniProtKB-KW"/>
</dbReference>
<dbReference type="GO" id="GO:0005576">
    <property type="term" value="C:extracellular region"/>
    <property type="evidence" value="ECO:0007669"/>
    <property type="project" value="UniProtKB-SubCell"/>
</dbReference>
<sequence length="95" mass="10217">MWGMGKKMMVLWLCAMLVIGENGKADAVVIGTPAMRVNNPGCKGVNCLPPPSNPINRGCEKIMRCRRPPASTANAFIHADAVNRYEGPSPRGEGH</sequence>
<keyword evidence="3" id="KW-0964">Secreted</keyword>
<evidence type="ECO:0000256" key="3">
    <source>
        <dbReference type="ARBA" id="ARBA00022525"/>
    </source>
</evidence>
<dbReference type="PANTHER" id="PTHR34270:SF3">
    <property type="entry name" value="PROTEIN RALF-LIKE 16-RELATED"/>
    <property type="match status" value="1"/>
</dbReference>
<evidence type="ECO:0000256" key="4">
    <source>
        <dbReference type="ARBA" id="ARBA00022702"/>
    </source>
</evidence>
<protein>
    <submittedName>
        <fullName evidence="9">Rapid ALkalinization Factor</fullName>
    </submittedName>
</protein>
<name>A0A1R3K324_9ROSI</name>
<evidence type="ECO:0000313" key="9">
    <source>
        <dbReference type="EMBL" id="OMP01473.1"/>
    </source>
</evidence>
<dbReference type="GO" id="GO:0040008">
    <property type="term" value="P:regulation of growth"/>
    <property type="evidence" value="ECO:0007669"/>
    <property type="project" value="UniProtKB-ARBA"/>
</dbReference>
<comment type="similarity">
    <text evidence="2">Belongs to the plant rapid alkalinization factor (RALF) family.</text>
</comment>
<dbReference type="PANTHER" id="PTHR34270">
    <property type="entry name" value="PROTEIN RALF-LIKE 15-RELATED"/>
    <property type="match status" value="1"/>
</dbReference>
<dbReference type="AlphaFoldDB" id="A0A1R3K324"/>
<keyword evidence="6" id="KW-1015">Disulfide bond</keyword>
<dbReference type="EMBL" id="AWUE01014768">
    <property type="protein sequence ID" value="OMP01473.1"/>
    <property type="molecule type" value="Genomic_DNA"/>
</dbReference>
<dbReference type="Pfam" id="PF05498">
    <property type="entry name" value="RALF"/>
    <property type="match status" value="1"/>
</dbReference>
<comment type="subcellular location">
    <subcellularLocation>
        <location evidence="1">Secreted</location>
    </subcellularLocation>
</comment>
<evidence type="ECO:0000313" key="10">
    <source>
        <dbReference type="Proteomes" id="UP000187203"/>
    </source>
</evidence>
<evidence type="ECO:0000256" key="2">
    <source>
        <dbReference type="ARBA" id="ARBA00009178"/>
    </source>
</evidence>
<accession>A0A1R3K324</accession>
<evidence type="ECO:0000256" key="6">
    <source>
        <dbReference type="ARBA" id="ARBA00023157"/>
    </source>
</evidence>
<dbReference type="OrthoDB" id="930488at2759"/>
<evidence type="ECO:0000256" key="7">
    <source>
        <dbReference type="ARBA" id="ARBA00037228"/>
    </source>
</evidence>